<evidence type="ECO:0000313" key="3">
    <source>
        <dbReference type="Proteomes" id="UP000028534"/>
    </source>
</evidence>
<gene>
    <name evidence="2" type="ORF">CP98_01731</name>
</gene>
<evidence type="ECO:0000256" key="1">
    <source>
        <dbReference type="SAM" id="Phobius"/>
    </source>
</evidence>
<accession>A0A084ENT4</accession>
<organism evidence="2 3">
    <name type="scientific">Sphingobium yanoikuyae</name>
    <name type="common">Sphingomonas yanoikuyae</name>
    <dbReference type="NCBI Taxonomy" id="13690"/>
    <lineage>
        <taxon>Bacteria</taxon>
        <taxon>Pseudomonadati</taxon>
        <taxon>Pseudomonadota</taxon>
        <taxon>Alphaproteobacteria</taxon>
        <taxon>Sphingomonadales</taxon>
        <taxon>Sphingomonadaceae</taxon>
        <taxon>Sphingobium</taxon>
    </lineage>
</organism>
<keyword evidence="1" id="KW-0812">Transmembrane</keyword>
<reference evidence="2 3" key="1">
    <citation type="submission" date="2014-03" db="EMBL/GenBank/DDBJ databases">
        <title>Genome sequence of Sphingobium yanoikuyae B1.</title>
        <authorList>
            <person name="Gan H.M."/>
            <person name="Gan H.Y."/>
            <person name="Savka M.A."/>
        </authorList>
    </citation>
    <scope>NUCLEOTIDE SEQUENCE [LARGE SCALE GENOMIC DNA]</scope>
    <source>
        <strain evidence="2 3">B1</strain>
    </source>
</reference>
<dbReference type="AlphaFoldDB" id="A0A084ENT4"/>
<name>A0A084ENT4_SPHYA</name>
<dbReference type="PATRIC" id="fig|13690.10.peg.1784"/>
<comment type="caution">
    <text evidence="2">The sequence shown here is derived from an EMBL/GenBank/DDBJ whole genome shotgun (WGS) entry which is preliminary data.</text>
</comment>
<feature type="transmembrane region" description="Helical" evidence="1">
    <location>
        <begin position="7"/>
        <end position="29"/>
    </location>
</feature>
<evidence type="ECO:0000313" key="2">
    <source>
        <dbReference type="EMBL" id="KEZ19626.1"/>
    </source>
</evidence>
<keyword evidence="1" id="KW-0472">Membrane</keyword>
<dbReference type="Proteomes" id="UP000028534">
    <property type="component" value="Unassembled WGS sequence"/>
</dbReference>
<protein>
    <submittedName>
        <fullName evidence="2">Uncharacterized protein</fullName>
    </submittedName>
</protein>
<feature type="transmembrane region" description="Helical" evidence="1">
    <location>
        <begin position="84"/>
        <end position="104"/>
    </location>
</feature>
<dbReference type="EMBL" id="JGVR01000008">
    <property type="protein sequence ID" value="KEZ19626.1"/>
    <property type="molecule type" value="Genomic_DNA"/>
</dbReference>
<keyword evidence="1" id="KW-1133">Transmembrane helix</keyword>
<sequence length="106" mass="11802">MTATKPLGLRIALLALISIGIGVGIYGYWVDTPQWRALFWITLSLSQIVILSYELRHPAAPAPVTATTDDFVRKIGQPRHASQLRIAGIVSFSLILIFNIYIFFSE</sequence>
<dbReference type="RefSeq" id="WP_037518650.1">
    <property type="nucleotide sequence ID" value="NZ_DDLP01000011.1"/>
</dbReference>
<proteinExistence type="predicted"/>